<dbReference type="PROSITE" id="PS01124">
    <property type="entry name" value="HTH_ARAC_FAMILY_2"/>
    <property type="match status" value="1"/>
</dbReference>
<dbReference type="PANTHER" id="PTHR46796:SF13">
    <property type="entry name" value="HTH-TYPE TRANSCRIPTIONAL ACTIVATOR RHAS"/>
    <property type="match status" value="1"/>
</dbReference>
<evidence type="ECO:0000256" key="2">
    <source>
        <dbReference type="ARBA" id="ARBA00023125"/>
    </source>
</evidence>
<evidence type="ECO:0000256" key="3">
    <source>
        <dbReference type="ARBA" id="ARBA00023163"/>
    </source>
</evidence>
<dbReference type="EMBL" id="VDMA02000006">
    <property type="protein sequence ID" value="KAB8184901.1"/>
    <property type="molecule type" value="Genomic_DNA"/>
</dbReference>
<dbReference type="AlphaFoldDB" id="A0A5N6BWU0"/>
<dbReference type="SUPFAM" id="SSF46689">
    <property type="entry name" value="Homeodomain-like"/>
    <property type="match status" value="2"/>
</dbReference>
<dbReference type="InterPro" id="IPR020449">
    <property type="entry name" value="Tscrpt_reg_AraC-type_HTH"/>
</dbReference>
<dbReference type="Proteomes" id="UP000313066">
    <property type="component" value="Unassembled WGS sequence"/>
</dbReference>
<dbReference type="SMART" id="SM00342">
    <property type="entry name" value="HTH_ARAC"/>
    <property type="match status" value="1"/>
</dbReference>
<organism evidence="6 7">
    <name type="scientific">Microbispora catharanthi</name>
    <dbReference type="NCBI Taxonomy" id="1712871"/>
    <lineage>
        <taxon>Bacteria</taxon>
        <taxon>Bacillati</taxon>
        <taxon>Actinomycetota</taxon>
        <taxon>Actinomycetes</taxon>
        <taxon>Streptosporangiales</taxon>
        <taxon>Streptosporangiaceae</taxon>
        <taxon>Microbispora</taxon>
    </lineage>
</organism>
<dbReference type="Gene3D" id="1.10.10.60">
    <property type="entry name" value="Homeodomain-like"/>
    <property type="match status" value="2"/>
</dbReference>
<gene>
    <name evidence="6" type="ORF">FH610_013390</name>
</gene>
<dbReference type="Pfam" id="PF12852">
    <property type="entry name" value="Cupin_6"/>
    <property type="match status" value="1"/>
</dbReference>
<sequence length="339" mass="36135">MDVLSDAITVMRAGRPHANRYELCAPWGMRFPDGQGAGFHVVLQGSCWLLPPEGAPIRLGAGDVAFLHGTGIHGIADSPTSSLVDFDPRRPNVRPRSDGVAAVVLCGAYLLDAGRAHPLLSELPPVVHLPARIGRHLSLRAAVDLLGAELEQPRPGATAAVSALLDTLLLYIVRAWFEERAGDPAADGWTAALADPAVMAALTAIHTAPDRQWTVAELGARAGLSRAAFAGRFTTLVGRPPLTYLTWWRMTIAARLLRESDLPLRTVARRTGYSSDIAFAAAFKREYGITPGRYRATYPHPEPPDQEEGPYPGTGAEAPGPAGDAARRGPAPHGRVTRG</sequence>
<dbReference type="InterPro" id="IPR018062">
    <property type="entry name" value="HTH_AraC-typ_CS"/>
</dbReference>
<dbReference type="PANTHER" id="PTHR46796">
    <property type="entry name" value="HTH-TYPE TRANSCRIPTIONAL ACTIVATOR RHAS-RELATED"/>
    <property type="match status" value="1"/>
</dbReference>
<evidence type="ECO:0000256" key="1">
    <source>
        <dbReference type="ARBA" id="ARBA00023015"/>
    </source>
</evidence>
<comment type="caution">
    <text evidence="6">The sequence shown here is derived from an EMBL/GenBank/DDBJ whole genome shotgun (WGS) entry which is preliminary data.</text>
</comment>
<dbReference type="RefSeq" id="WP_139574667.1">
    <property type="nucleotide sequence ID" value="NZ_VDMA02000006.1"/>
</dbReference>
<evidence type="ECO:0000259" key="5">
    <source>
        <dbReference type="PROSITE" id="PS01124"/>
    </source>
</evidence>
<feature type="domain" description="HTH araC/xylS-type" evidence="5">
    <location>
        <begin position="199"/>
        <end position="297"/>
    </location>
</feature>
<protein>
    <submittedName>
        <fullName evidence="6">Helix-turn-helix domain-containing protein</fullName>
    </submittedName>
</protein>
<evidence type="ECO:0000313" key="7">
    <source>
        <dbReference type="Proteomes" id="UP000313066"/>
    </source>
</evidence>
<dbReference type="InterPro" id="IPR032783">
    <property type="entry name" value="AraC_lig"/>
</dbReference>
<evidence type="ECO:0000313" key="6">
    <source>
        <dbReference type="EMBL" id="KAB8184901.1"/>
    </source>
</evidence>
<keyword evidence="7" id="KW-1185">Reference proteome</keyword>
<dbReference type="InterPro" id="IPR050204">
    <property type="entry name" value="AraC_XylS_family_regulators"/>
</dbReference>
<name>A0A5N6BWU0_9ACTN</name>
<keyword evidence="1" id="KW-0805">Transcription regulation</keyword>
<dbReference type="InterPro" id="IPR009057">
    <property type="entry name" value="Homeodomain-like_sf"/>
</dbReference>
<dbReference type="Pfam" id="PF12833">
    <property type="entry name" value="HTH_18"/>
    <property type="match status" value="1"/>
</dbReference>
<dbReference type="GO" id="GO:0003700">
    <property type="term" value="F:DNA-binding transcription factor activity"/>
    <property type="evidence" value="ECO:0007669"/>
    <property type="project" value="InterPro"/>
</dbReference>
<dbReference type="GO" id="GO:0043565">
    <property type="term" value="F:sequence-specific DNA binding"/>
    <property type="evidence" value="ECO:0007669"/>
    <property type="project" value="InterPro"/>
</dbReference>
<feature type="region of interest" description="Disordered" evidence="4">
    <location>
        <begin position="294"/>
        <end position="339"/>
    </location>
</feature>
<dbReference type="InterPro" id="IPR018060">
    <property type="entry name" value="HTH_AraC"/>
</dbReference>
<proteinExistence type="predicted"/>
<dbReference type="PRINTS" id="PR00032">
    <property type="entry name" value="HTHARAC"/>
</dbReference>
<accession>A0A5N6BWU0</accession>
<dbReference type="PROSITE" id="PS00041">
    <property type="entry name" value="HTH_ARAC_FAMILY_1"/>
    <property type="match status" value="1"/>
</dbReference>
<evidence type="ECO:0000256" key="4">
    <source>
        <dbReference type="SAM" id="MobiDB-lite"/>
    </source>
</evidence>
<reference evidence="6 7" key="1">
    <citation type="submission" date="2019-10" db="EMBL/GenBank/DDBJ databases">
        <title>Nonomuraea sp. nov., isolated from Phyllanthus amarus.</title>
        <authorList>
            <person name="Klykleung N."/>
            <person name="Tanasupawat S."/>
        </authorList>
    </citation>
    <scope>NUCLEOTIDE SEQUENCE [LARGE SCALE GENOMIC DNA]</scope>
    <source>
        <strain evidence="6 7">CR1-09</strain>
    </source>
</reference>
<keyword evidence="3" id="KW-0804">Transcription</keyword>
<keyword evidence="2" id="KW-0238">DNA-binding</keyword>
<feature type="compositionally biased region" description="Low complexity" evidence="4">
    <location>
        <begin position="309"/>
        <end position="339"/>
    </location>
</feature>